<evidence type="ECO:0000313" key="2">
    <source>
        <dbReference type="Ensembl" id="ENSJJAP00000007429.1"/>
    </source>
</evidence>
<dbReference type="GO" id="GO:0005737">
    <property type="term" value="C:cytoplasm"/>
    <property type="evidence" value="ECO:0007669"/>
    <property type="project" value="TreeGrafter"/>
</dbReference>
<accession>A0A8C5KE60</accession>
<dbReference type="PANTHER" id="PTHR31387">
    <property type="entry name" value="TESTIS-EXPRESSED PROTEIN 19"/>
    <property type="match status" value="1"/>
</dbReference>
<dbReference type="Pfam" id="PF15553">
    <property type="entry name" value="TEX19"/>
    <property type="match status" value="1"/>
</dbReference>
<dbReference type="GO" id="GO:0007283">
    <property type="term" value="P:spermatogenesis"/>
    <property type="evidence" value="ECO:0007669"/>
    <property type="project" value="TreeGrafter"/>
</dbReference>
<protein>
    <recommendedName>
        <fullName evidence="4">Testis-expressed protein 19.2</fullName>
    </recommendedName>
</protein>
<dbReference type="GO" id="GO:0001890">
    <property type="term" value="P:placenta development"/>
    <property type="evidence" value="ECO:0007669"/>
    <property type="project" value="TreeGrafter"/>
</dbReference>
<reference evidence="2" key="1">
    <citation type="submission" date="2025-08" db="UniProtKB">
        <authorList>
            <consortium name="Ensembl"/>
        </authorList>
    </citation>
    <scope>IDENTIFICATION</scope>
</reference>
<name>A0A8C5KE60_JACJA</name>
<evidence type="ECO:0000313" key="3">
    <source>
        <dbReference type="Proteomes" id="UP000694385"/>
    </source>
</evidence>
<gene>
    <name evidence="2" type="primary">LOC101607339</name>
</gene>
<proteinExistence type="predicted"/>
<dbReference type="InterPro" id="IPR029093">
    <property type="entry name" value="TEX19"/>
</dbReference>
<dbReference type="Ensembl" id="ENSJJAT00000013842.1">
    <property type="protein sequence ID" value="ENSJJAP00000007429.1"/>
    <property type="gene ID" value="ENSJJAG00000011841.1"/>
</dbReference>
<dbReference type="PANTHER" id="PTHR31387:SF0">
    <property type="entry name" value="TESTIS-EXPRESSED PROTEIN 19"/>
    <property type="match status" value="1"/>
</dbReference>
<dbReference type="GO" id="GO:0005634">
    <property type="term" value="C:nucleus"/>
    <property type="evidence" value="ECO:0007669"/>
    <property type="project" value="TreeGrafter"/>
</dbReference>
<dbReference type="GO" id="GO:0008584">
    <property type="term" value="P:male gonad development"/>
    <property type="evidence" value="ECO:0007669"/>
    <property type="project" value="TreeGrafter"/>
</dbReference>
<feature type="compositionally biased region" description="Acidic residues" evidence="1">
    <location>
        <begin position="53"/>
        <end position="68"/>
    </location>
</feature>
<dbReference type="OMA" id="QQDLHRW"/>
<dbReference type="AlphaFoldDB" id="A0A8C5KE60"/>
<feature type="region of interest" description="Disordered" evidence="1">
    <location>
        <begin position="53"/>
        <end position="85"/>
    </location>
</feature>
<evidence type="ECO:0008006" key="4">
    <source>
        <dbReference type="Google" id="ProtNLM"/>
    </source>
</evidence>
<sequence>MCPPVSVRYGKDGVSYLYESWLYQLLYGDQMRLCFSCFKAAYLVSKETMGLEDWQEEEWEPESMELPEEGPQGQSGLENTGPEPIALASAQSDGLAVSIQPVPTELGPHDAVPLDLGPEDADPKQTLPWKRDGLSSCPHWDVPGLYWLDNFKASPPASLPILLALSPTLPVDIVEADTWLMDLKFVCVLDQLGDLCYITPLCTSWVVRTPLQRWEMLIRPISGEVILARLQDPLEQQDLHRWRLSVLDITELGVELVTIDNALQKGGFAVHSYSPWRSGTPEVWSSGPRGPGERRHVLDLIPFPEQSISPHN</sequence>
<reference evidence="2" key="2">
    <citation type="submission" date="2025-09" db="UniProtKB">
        <authorList>
            <consortium name="Ensembl"/>
        </authorList>
    </citation>
    <scope>IDENTIFICATION</scope>
</reference>
<dbReference type="GeneTree" id="ENSGT00390000014279"/>
<evidence type="ECO:0000256" key="1">
    <source>
        <dbReference type="SAM" id="MobiDB-lite"/>
    </source>
</evidence>
<organism evidence="2 3">
    <name type="scientific">Jaculus jaculus</name>
    <name type="common">Lesser Egyptian jerboa</name>
    <dbReference type="NCBI Taxonomy" id="51337"/>
    <lineage>
        <taxon>Eukaryota</taxon>
        <taxon>Metazoa</taxon>
        <taxon>Chordata</taxon>
        <taxon>Craniata</taxon>
        <taxon>Vertebrata</taxon>
        <taxon>Euteleostomi</taxon>
        <taxon>Mammalia</taxon>
        <taxon>Eutheria</taxon>
        <taxon>Euarchontoglires</taxon>
        <taxon>Glires</taxon>
        <taxon>Rodentia</taxon>
        <taxon>Myomorpha</taxon>
        <taxon>Dipodoidea</taxon>
        <taxon>Dipodidae</taxon>
        <taxon>Dipodinae</taxon>
        <taxon>Jaculus</taxon>
    </lineage>
</organism>
<dbReference type="Proteomes" id="UP000694385">
    <property type="component" value="Unassembled WGS sequence"/>
</dbReference>
<keyword evidence="3" id="KW-1185">Reference proteome</keyword>